<evidence type="ECO:0000256" key="1">
    <source>
        <dbReference type="ARBA" id="ARBA00004123"/>
    </source>
</evidence>
<dbReference type="InterPro" id="IPR056924">
    <property type="entry name" value="SH3_Tf2-1"/>
</dbReference>
<dbReference type="GO" id="GO:0005634">
    <property type="term" value="C:nucleus"/>
    <property type="evidence" value="ECO:0007669"/>
    <property type="project" value="UniProtKB-SubCell"/>
</dbReference>
<evidence type="ECO:0000313" key="6">
    <source>
        <dbReference type="Proteomes" id="UP000012065"/>
    </source>
</evidence>
<dbReference type="InterPro" id="IPR012337">
    <property type="entry name" value="RNaseH-like_sf"/>
</dbReference>
<dbReference type="InterPro" id="IPR016197">
    <property type="entry name" value="Chromo-like_dom_sf"/>
</dbReference>
<comment type="subcellular location">
    <subcellularLocation>
        <location evidence="1">Nucleus</location>
    </subcellularLocation>
</comment>
<dbReference type="Pfam" id="PF00385">
    <property type="entry name" value="Chromo"/>
    <property type="match status" value="1"/>
</dbReference>
<dbReference type="Proteomes" id="UP000059188">
    <property type="component" value="Unassembled WGS sequence"/>
</dbReference>
<evidence type="ECO:0000256" key="2">
    <source>
        <dbReference type="ARBA" id="ARBA00023242"/>
    </source>
</evidence>
<dbReference type="SUPFAM" id="SSF53098">
    <property type="entry name" value="Ribonuclease H-like"/>
    <property type="match status" value="1"/>
</dbReference>
<name>M5C3W1_THACB</name>
<dbReference type="SMART" id="SM00298">
    <property type="entry name" value="CHROMO"/>
    <property type="match status" value="1"/>
</dbReference>
<dbReference type="Gene3D" id="3.30.420.10">
    <property type="entry name" value="Ribonuclease H-like superfamily/Ribonuclease H"/>
    <property type="match status" value="1"/>
</dbReference>
<dbReference type="AlphaFoldDB" id="M5C3W1"/>
<dbReference type="PANTHER" id="PTHR22812">
    <property type="entry name" value="CHROMOBOX PROTEIN"/>
    <property type="match status" value="1"/>
</dbReference>
<dbReference type="GO" id="GO:0006338">
    <property type="term" value="P:chromatin remodeling"/>
    <property type="evidence" value="ECO:0007669"/>
    <property type="project" value="UniProtKB-ARBA"/>
</dbReference>
<organism evidence="4 6">
    <name type="scientific">Thanatephorus cucumeris (strain AG1-IB / isolate 7/3/14)</name>
    <name type="common">Lettuce bottom rot fungus</name>
    <name type="synonym">Rhizoctonia solani</name>
    <dbReference type="NCBI Taxonomy" id="1108050"/>
    <lineage>
        <taxon>Eukaryota</taxon>
        <taxon>Fungi</taxon>
        <taxon>Dikarya</taxon>
        <taxon>Basidiomycota</taxon>
        <taxon>Agaricomycotina</taxon>
        <taxon>Agaricomycetes</taxon>
        <taxon>Cantharellales</taxon>
        <taxon>Ceratobasidiaceae</taxon>
        <taxon>Rhizoctonia</taxon>
        <taxon>Rhizoctonia solani AG-1</taxon>
    </lineage>
</organism>
<dbReference type="PROSITE" id="PS00598">
    <property type="entry name" value="CHROMO_1"/>
    <property type="match status" value="1"/>
</dbReference>
<proteinExistence type="predicted"/>
<keyword evidence="2" id="KW-0539">Nucleus</keyword>
<dbReference type="InterPro" id="IPR036397">
    <property type="entry name" value="RNaseH_sf"/>
</dbReference>
<dbReference type="GO" id="GO:0003676">
    <property type="term" value="F:nucleic acid binding"/>
    <property type="evidence" value="ECO:0007669"/>
    <property type="project" value="InterPro"/>
</dbReference>
<evidence type="ECO:0000313" key="7">
    <source>
        <dbReference type="Proteomes" id="UP000059188"/>
    </source>
</evidence>
<gene>
    <name evidence="4" type="ORF">BN14_08727</name>
    <name evidence="5" type="ORF">RSOLAG1IB_09414</name>
</gene>
<dbReference type="Proteomes" id="UP000012065">
    <property type="component" value="Unassembled WGS sequence"/>
</dbReference>
<keyword evidence="7" id="KW-1185">Reference proteome</keyword>
<sequence>MNPTIKHFLRAYASVNQSDWVKWLPITEFVYNNATHSATGRSPFMALYGWQPTLTPSNVATDVLEANKLANTIQKQWEEVAATLHQSKSQLVEGQDTEVTISLEIREEAWLDTKNINLKTKSNKLTEQRLGPFKVMEKISDCAYRIELPKTLKIHNVFYVGLLSKVKHNELQARENCPPPITVNGEEEYKVEGIMHSKEDKGKWYYLVKWKGYQPEESTWEPKENLKNAAKHLKNYKKILRSKSLDAAKGL</sequence>
<dbReference type="InterPro" id="IPR023779">
    <property type="entry name" value="Chromodomain_CS"/>
</dbReference>
<evidence type="ECO:0000259" key="3">
    <source>
        <dbReference type="PROSITE" id="PS50013"/>
    </source>
</evidence>
<evidence type="ECO:0000313" key="5">
    <source>
        <dbReference type="EMBL" id="CEL60176.1"/>
    </source>
</evidence>
<dbReference type="EMBL" id="LN679143">
    <property type="protein sequence ID" value="CEL60176.1"/>
    <property type="molecule type" value="Genomic_DNA"/>
</dbReference>
<dbReference type="Gene3D" id="2.40.50.40">
    <property type="match status" value="1"/>
</dbReference>
<dbReference type="InterPro" id="IPR000953">
    <property type="entry name" value="Chromo/chromo_shadow_dom"/>
</dbReference>
<dbReference type="InterPro" id="IPR023780">
    <property type="entry name" value="Chromo_domain"/>
</dbReference>
<dbReference type="HOGENOM" id="CLU_000384_6_4_1"/>
<reference evidence="4 6" key="2">
    <citation type="journal article" date="2013" name="J. Biotechnol.">
        <title>Establishment and interpretation of the genome sequence of the phytopathogenic fungus Rhizoctonia solani AG1-IB isolate 7/3/14.</title>
        <authorList>
            <person name="Wibberg D.W."/>
            <person name="Jelonek L.J."/>
            <person name="Rupp O.R."/>
            <person name="Hennig M.H."/>
            <person name="Eikmeyer F.E."/>
            <person name="Goesmann A.G."/>
            <person name="Hartmann A.H."/>
            <person name="Borriss R.B."/>
            <person name="Grosch R.G."/>
            <person name="Puehler A.P."/>
            <person name="Schlueter A.S."/>
        </authorList>
    </citation>
    <scope>NUCLEOTIDE SEQUENCE [LARGE SCALE GENOMIC DNA]</scope>
    <source>
        <strain evidence="6">AG1-IB / isolate 7/3/14</strain>
        <strain evidence="4">Isolate 7/3/14</strain>
    </source>
</reference>
<reference evidence="4" key="1">
    <citation type="submission" date="2012-10" db="EMBL/GenBank/DDBJ databases">
        <authorList>
            <person name="Jelonek L."/>
        </authorList>
    </citation>
    <scope>NUCLEOTIDE SEQUENCE</scope>
    <source>
        <strain evidence="4">Isolate 7/3/14</strain>
    </source>
</reference>
<dbReference type="PROSITE" id="PS50013">
    <property type="entry name" value="CHROMO_2"/>
    <property type="match status" value="1"/>
</dbReference>
<feature type="domain" description="Chromo" evidence="3">
    <location>
        <begin position="189"/>
        <end position="238"/>
    </location>
</feature>
<dbReference type="SUPFAM" id="SSF54160">
    <property type="entry name" value="Chromo domain-like"/>
    <property type="match status" value="1"/>
</dbReference>
<dbReference type="EMBL" id="CAOJ01013381">
    <property type="protein sequence ID" value="CCO34623.1"/>
    <property type="molecule type" value="Genomic_DNA"/>
</dbReference>
<protein>
    <submittedName>
        <fullName evidence="4">Rhizoctonia solani AG1-IB WGS project CAOJ00000000 data, isolate 7/3/14, contig 19223</fullName>
    </submittedName>
</protein>
<dbReference type="Pfam" id="PF24626">
    <property type="entry name" value="SH3_Tf2-1"/>
    <property type="match status" value="1"/>
</dbReference>
<reference evidence="5 7" key="3">
    <citation type="submission" date="2014-11" db="EMBL/GenBank/DDBJ databases">
        <authorList>
            <person name="Wibberg Daniel"/>
        </authorList>
    </citation>
    <scope>NUCLEOTIDE SEQUENCE [LARGE SCALE GENOMIC DNA]</scope>
    <source>
        <strain evidence="5">Rhizoctonia solani AG1-IB 7/3/14</strain>
    </source>
</reference>
<dbReference type="STRING" id="1108050.M5C3W1"/>
<evidence type="ECO:0000313" key="4">
    <source>
        <dbReference type="EMBL" id="CCO34623.1"/>
    </source>
</evidence>
<dbReference type="InterPro" id="IPR017984">
    <property type="entry name" value="Chromo_dom_subgr"/>
</dbReference>
<dbReference type="PRINTS" id="PR00504">
    <property type="entry name" value="CHROMODOMAIN"/>
</dbReference>
<dbReference type="InterPro" id="IPR051219">
    <property type="entry name" value="Heterochromatin_chromo-domain"/>
</dbReference>
<accession>M5C3W1</accession>